<accession>A0A3S0LQU6</accession>
<dbReference type="Pfam" id="PF04301">
    <property type="entry name" value="BioG"/>
    <property type="match status" value="1"/>
</dbReference>
<dbReference type="Proteomes" id="UP000279908">
    <property type="component" value="Unassembled WGS sequence"/>
</dbReference>
<evidence type="ECO:0000313" key="2">
    <source>
        <dbReference type="EMBL" id="RTY39427.1"/>
    </source>
</evidence>
<dbReference type="RefSeq" id="WP_011890942.1">
    <property type="nucleotide sequence ID" value="NZ_RXYK01000002.1"/>
</dbReference>
<reference evidence="1 4" key="2">
    <citation type="submission" date="2019-07" db="EMBL/GenBank/DDBJ databases">
        <title>Draft genome Sequence of Chlorobium phaeovibrioides sp. strain PhvTcv-s14, from the Phylum Chlorobi.</title>
        <authorList>
            <person name="Babenko V."/>
            <person name="Boldyreva D."/>
            <person name="Kanygina A."/>
            <person name="Selezneva O."/>
            <person name="Akopiyan T."/>
            <person name="Lunina O."/>
        </authorList>
    </citation>
    <scope>NUCLEOTIDE SEQUENCE [LARGE SCALE GENOMIC DNA]</scope>
    <source>
        <strain evidence="1 4">GrTcv12</strain>
    </source>
</reference>
<proteinExistence type="predicted"/>
<evidence type="ECO:0000313" key="3">
    <source>
        <dbReference type="Proteomes" id="UP000279908"/>
    </source>
</evidence>
<evidence type="ECO:0000313" key="1">
    <source>
        <dbReference type="EMBL" id="KAA6233246.1"/>
    </source>
</evidence>
<dbReference type="AlphaFoldDB" id="A0A3S0LQU6"/>
<sequence>MKEVWLRKTGAEELVLFFSGWGMDSAPAKALFARSVEQGFRGDMVAFHDYRSPQCSAELCLAAEEYPRRTLLAWSLGVWAAGRSGVPVPHFAVAVNGTLYPRHADLGIDPAVFDATLESYSEENRVRFNRRMCGSREVLRHFTTMSSMRGAADQQEELRLIRKAISGGPAEKPTGWSYSRAIIGLKDAIFLPESQRSAWEGTGQRIVSEMPHWPFFHHSTIMELTA</sequence>
<name>A0A3S0LQU6_CHLPH</name>
<dbReference type="Proteomes" id="UP000327458">
    <property type="component" value="Unassembled WGS sequence"/>
</dbReference>
<dbReference type="OMA" id="RFNRRMC"/>
<dbReference type="EMBL" id="VMRG01000001">
    <property type="protein sequence ID" value="KAA6233246.1"/>
    <property type="molecule type" value="Genomic_DNA"/>
</dbReference>
<gene>
    <name evidence="2" type="ORF">EKD02_01765</name>
    <name evidence="1" type="ORF">FP507_09555</name>
</gene>
<protein>
    <submittedName>
        <fullName evidence="2">DUF452 family protein</fullName>
    </submittedName>
</protein>
<dbReference type="InterPro" id="IPR007398">
    <property type="entry name" value="BioG"/>
</dbReference>
<dbReference type="EMBL" id="RXYK01000002">
    <property type="protein sequence ID" value="RTY39427.1"/>
    <property type="molecule type" value="Genomic_DNA"/>
</dbReference>
<evidence type="ECO:0000313" key="4">
    <source>
        <dbReference type="Proteomes" id="UP000327458"/>
    </source>
</evidence>
<reference evidence="2 3" key="1">
    <citation type="submission" date="2018-12" db="EMBL/GenBank/DDBJ databases">
        <authorList>
            <person name="Lunina O.N."/>
            <person name="Grouzdev D.S."/>
            <person name="Gorlenko V.M."/>
            <person name="Savvichev A.S."/>
        </authorList>
    </citation>
    <scope>NUCLEOTIDE SEQUENCE [LARGE SCALE GENOMIC DNA]</scope>
    <source>
        <strain evidence="2 3">BrKhr-17</strain>
    </source>
</reference>
<comment type="caution">
    <text evidence="2">The sequence shown here is derived from an EMBL/GenBank/DDBJ whole genome shotgun (WGS) entry which is preliminary data.</text>
</comment>
<organism evidence="2 3">
    <name type="scientific">Chlorobium phaeovibrioides</name>
    <dbReference type="NCBI Taxonomy" id="1094"/>
    <lineage>
        <taxon>Bacteria</taxon>
        <taxon>Pseudomonadati</taxon>
        <taxon>Chlorobiota</taxon>
        <taxon>Chlorobiia</taxon>
        <taxon>Chlorobiales</taxon>
        <taxon>Chlorobiaceae</taxon>
        <taxon>Chlorobium/Pelodictyon group</taxon>
        <taxon>Chlorobium</taxon>
    </lineage>
</organism>